<evidence type="ECO:0000313" key="3">
    <source>
        <dbReference type="Proteomes" id="UP001054889"/>
    </source>
</evidence>
<dbReference type="EMBL" id="BQKI01000008">
    <property type="protein sequence ID" value="GJN00642.1"/>
    <property type="molecule type" value="Genomic_DNA"/>
</dbReference>
<protein>
    <submittedName>
        <fullName evidence="2">Uncharacterized protein</fullName>
    </submittedName>
</protein>
<feature type="transmembrane region" description="Helical" evidence="1">
    <location>
        <begin position="31"/>
        <end position="56"/>
    </location>
</feature>
<keyword evidence="1" id="KW-1133">Transmembrane helix</keyword>
<dbReference type="Proteomes" id="UP001054889">
    <property type="component" value="Unassembled WGS sequence"/>
</dbReference>
<keyword evidence="1" id="KW-0812">Transmembrane</keyword>
<reference evidence="2" key="2">
    <citation type="submission" date="2021-12" db="EMBL/GenBank/DDBJ databases">
        <title>Resequencing data analysis of finger millet.</title>
        <authorList>
            <person name="Hatakeyama M."/>
            <person name="Aluri S."/>
            <person name="Balachadran M.T."/>
            <person name="Sivarajan S.R."/>
            <person name="Poveda L."/>
            <person name="Shimizu-Inatsugi R."/>
            <person name="Schlapbach R."/>
            <person name="Sreeman S.M."/>
            <person name="Shimizu K.K."/>
        </authorList>
    </citation>
    <scope>NUCLEOTIDE SEQUENCE</scope>
</reference>
<dbReference type="AlphaFoldDB" id="A0AAV5CRZ0"/>
<proteinExistence type="predicted"/>
<reference evidence="2" key="1">
    <citation type="journal article" date="2018" name="DNA Res.">
        <title>Multiple hybrid de novo genome assembly of finger millet, an orphan allotetraploid crop.</title>
        <authorList>
            <person name="Hatakeyama M."/>
            <person name="Aluri S."/>
            <person name="Balachadran M.T."/>
            <person name="Sivarajan S.R."/>
            <person name="Patrignani A."/>
            <person name="Gruter S."/>
            <person name="Poveda L."/>
            <person name="Shimizu-Inatsugi R."/>
            <person name="Baeten J."/>
            <person name="Francoijs K.J."/>
            <person name="Nataraja K.N."/>
            <person name="Reddy Y.A.N."/>
            <person name="Phadnis S."/>
            <person name="Ravikumar R.L."/>
            <person name="Schlapbach R."/>
            <person name="Sreeman S.M."/>
            <person name="Shimizu K.K."/>
        </authorList>
    </citation>
    <scope>NUCLEOTIDE SEQUENCE</scope>
</reference>
<comment type="caution">
    <text evidence="2">The sequence shown here is derived from an EMBL/GenBank/DDBJ whole genome shotgun (WGS) entry which is preliminary data.</text>
</comment>
<accession>A0AAV5CRZ0</accession>
<name>A0AAV5CRZ0_ELECO</name>
<gene>
    <name evidence="2" type="primary">ga17838</name>
    <name evidence="2" type="ORF">PR202_ga17838</name>
</gene>
<keyword evidence="3" id="KW-1185">Reference proteome</keyword>
<organism evidence="2 3">
    <name type="scientific">Eleusine coracana subsp. coracana</name>
    <dbReference type="NCBI Taxonomy" id="191504"/>
    <lineage>
        <taxon>Eukaryota</taxon>
        <taxon>Viridiplantae</taxon>
        <taxon>Streptophyta</taxon>
        <taxon>Embryophyta</taxon>
        <taxon>Tracheophyta</taxon>
        <taxon>Spermatophyta</taxon>
        <taxon>Magnoliopsida</taxon>
        <taxon>Liliopsida</taxon>
        <taxon>Poales</taxon>
        <taxon>Poaceae</taxon>
        <taxon>PACMAD clade</taxon>
        <taxon>Chloridoideae</taxon>
        <taxon>Cynodonteae</taxon>
        <taxon>Eleusininae</taxon>
        <taxon>Eleusine</taxon>
    </lineage>
</organism>
<evidence type="ECO:0000313" key="2">
    <source>
        <dbReference type="EMBL" id="GJN00642.1"/>
    </source>
</evidence>
<sequence length="107" mass="10873">MIPTIIVAMGAAAVGAPDALRFLLGFAGRSPAVDISLCVFAIAVATTAVLGAMLLARHIHARPAPAGRGGCVRGRSSGISATSRCSFLASVVNYVALHHAKCVAQYL</sequence>
<evidence type="ECO:0000256" key="1">
    <source>
        <dbReference type="SAM" id="Phobius"/>
    </source>
</evidence>
<keyword evidence="1" id="KW-0472">Membrane</keyword>